<dbReference type="InterPro" id="IPR001841">
    <property type="entry name" value="Znf_RING"/>
</dbReference>
<name>A0A8S1U9Y8_PAROT</name>
<dbReference type="Pfam" id="PF13920">
    <property type="entry name" value="zf-C3HC4_3"/>
    <property type="match status" value="1"/>
</dbReference>
<evidence type="ECO:0000256" key="1">
    <source>
        <dbReference type="PROSITE-ProRule" id="PRU00175"/>
    </source>
</evidence>
<evidence type="ECO:0000313" key="4">
    <source>
        <dbReference type="Proteomes" id="UP000683925"/>
    </source>
</evidence>
<dbReference type="PANTHER" id="PTHR14879:SF5">
    <property type="entry name" value="RING-TYPE DOMAIN-CONTAINING PROTEIN"/>
    <property type="match status" value="1"/>
</dbReference>
<gene>
    <name evidence="3" type="ORF">POCTA_138.1.T0410017</name>
</gene>
<keyword evidence="1" id="KW-0862">Zinc</keyword>
<dbReference type="OrthoDB" id="1711136at2759"/>
<protein>
    <recommendedName>
        <fullName evidence="2">RING-type domain-containing protein</fullName>
    </recommendedName>
</protein>
<dbReference type="PANTHER" id="PTHR14879">
    <property type="entry name" value="CASPASE REGULATOR, RING FINGER DOMAIN-CONTAINING"/>
    <property type="match status" value="1"/>
</dbReference>
<dbReference type="Proteomes" id="UP000683925">
    <property type="component" value="Unassembled WGS sequence"/>
</dbReference>
<comment type="caution">
    <text evidence="3">The sequence shown here is derived from an EMBL/GenBank/DDBJ whole genome shotgun (WGS) entry which is preliminary data.</text>
</comment>
<dbReference type="EMBL" id="CAJJDP010000041">
    <property type="protein sequence ID" value="CAD8161991.1"/>
    <property type="molecule type" value="Genomic_DNA"/>
</dbReference>
<dbReference type="GO" id="GO:0008270">
    <property type="term" value="F:zinc ion binding"/>
    <property type="evidence" value="ECO:0007669"/>
    <property type="project" value="UniProtKB-KW"/>
</dbReference>
<accession>A0A8S1U9Y8</accession>
<evidence type="ECO:0000313" key="3">
    <source>
        <dbReference type="EMBL" id="CAD8161991.1"/>
    </source>
</evidence>
<evidence type="ECO:0000259" key="2">
    <source>
        <dbReference type="PROSITE" id="PS50089"/>
    </source>
</evidence>
<sequence length="554" mass="65312">MKNIRIPLFTYGTTIDHNSLKEIEESPQKCTQIQLDDSSFKIYICSFTELCLNIINNKNLILLIDYQELIEFDDMLQNIFDLIQFSQAKKVLCYLVAQETIKKGQWKMDIIKKYVEISTQKFNYPNYHQPNYNIQFIQSSQSLFNQLNFFQTTPKEIDFTKNNNALLQILSRNKNELEVALIQGMIILYDLYYFENQTANNKPIQITEIEGKVNYINSNEDKQVFRIKISDDTELKDQKFISNNLIQVKQLSPQIVFQPRFLSIEKEQEFYMKYRDTSGISAIIEGVQYDIKKLEFCSNSYANSLKLTLSNSKFVYAQQFQTSKKNFNINSQILIMNKTTDDIVAFGNVVQDNFEIQFTEKNNLNQDQRELELFYLPINDEDIIANVARGEQVQKGSHINKCRICMENTSNTLLIPCGHLRYCFDCQSEIQECLFCDTKIQSRKKLVVKQVDQNNNNLLKELTWRHQDLLKLSLQQNINIEQNVKINRFQYDIDFSQYYCQKCNKSKGTEFVHCQQNHLLNYCLECSEHINECEFKGCKQKLICKGHIKYNFDE</sequence>
<keyword evidence="1" id="KW-0863">Zinc-finger</keyword>
<dbReference type="AlphaFoldDB" id="A0A8S1U9Y8"/>
<keyword evidence="4" id="KW-1185">Reference proteome</keyword>
<keyword evidence="1" id="KW-0479">Metal-binding</keyword>
<proteinExistence type="predicted"/>
<organism evidence="3 4">
    <name type="scientific">Paramecium octaurelia</name>
    <dbReference type="NCBI Taxonomy" id="43137"/>
    <lineage>
        <taxon>Eukaryota</taxon>
        <taxon>Sar</taxon>
        <taxon>Alveolata</taxon>
        <taxon>Ciliophora</taxon>
        <taxon>Intramacronucleata</taxon>
        <taxon>Oligohymenophorea</taxon>
        <taxon>Peniculida</taxon>
        <taxon>Parameciidae</taxon>
        <taxon>Paramecium</taxon>
    </lineage>
</organism>
<feature type="domain" description="RING-type" evidence="2">
    <location>
        <begin position="402"/>
        <end position="437"/>
    </location>
</feature>
<dbReference type="OMA" id="ICMENTS"/>
<dbReference type="InterPro" id="IPR051728">
    <property type="entry name" value="RING-FYVE_E3_ubiquitin-ligase"/>
</dbReference>
<dbReference type="PROSITE" id="PS50089">
    <property type="entry name" value="ZF_RING_2"/>
    <property type="match status" value="1"/>
</dbReference>
<reference evidence="3" key="1">
    <citation type="submission" date="2021-01" db="EMBL/GenBank/DDBJ databases">
        <authorList>
            <consortium name="Genoscope - CEA"/>
            <person name="William W."/>
        </authorList>
    </citation>
    <scope>NUCLEOTIDE SEQUENCE</scope>
</reference>